<organism evidence="1 2">
    <name type="scientific">Dovyalis caffra</name>
    <dbReference type="NCBI Taxonomy" id="77055"/>
    <lineage>
        <taxon>Eukaryota</taxon>
        <taxon>Viridiplantae</taxon>
        <taxon>Streptophyta</taxon>
        <taxon>Embryophyta</taxon>
        <taxon>Tracheophyta</taxon>
        <taxon>Spermatophyta</taxon>
        <taxon>Magnoliopsida</taxon>
        <taxon>eudicotyledons</taxon>
        <taxon>Gunneridae</taxon>
        <taxon>Pentapetalae</taxon>
        <taxon>rosids</taxon>
        <taxon>fabids</taxon>
        <taxon>Malpighiales</taxon>
        <taxon>Salicaceae</taxon>
        <taxon>Flacourtieae</taxon>
        <taxon>Dovyalis</taxon>
    </lineage>
</organism>
<dbReference type="Proteomes" id="UP001314170">
    <property type="component" value="Unassembled WGS sequence"/>
</dbReference>
<proteinExistence type="predicted"/>
<keyword evidence="2" id="KW-1185">Reference proteome</keyword>
<dbReference type="AlphaFoldDB" id="A0AAV1RCC2"/>
<dbReference type="EMBL" id="CAWUPB010000913">
    <property type="protein sequence ID" value="CAK7333233.1"/>
    <property type="molecule type" value="Genomic_DNA"/>
</dbReference>
<comment type="caution">
    <text evidence="1">The sequence shown here is derived from an EMBL/GenBank/DDBJ whole genome shotgun (WGS) entry which is preliminary data.</text>
</comment>
<protein>
    <submittedName>
        <fullName evidence="1">Uncharacterized protein</fullName>
    </submittedName>
</protein>
<reference evidence="1 2" key="1">
    <citation type="submission" date="2024-01" db="EMBL/GenBank/DDBJ databases">
        <authorList>
            <person name="Waweru B."/>
        </authorList>
    </citation>
    <scope>NUCLEOTIDE SEQUENCE [LARGE SCALE GENOMIC DNA]</scope>
</reference>
<evidence type="ECO:0000313" key="1">
    <source>
        <dbReference type="EMBL" id="CAK7333233.1"/>
    </source>
</evidence>
<accession>A0AAV1RCC2</accession>
<gene>
    <name evidence="1" type="ORF">DCAF_LOCUS9383</name>
</gene>
<evidence type="ECO:0000313" key="2">
    <source>
        <dbReference type="Proteomes" id="UP001314170"/>
    </source>
</evidence>
<sequence>MEKKDVFGWEKDPLYLWKVALSFHFEFLSSNKNSTTCYGGLWKIIAWEGSTKGMRKEYKNRMKKYEMLIGVLE</sequence>
<name>A0AAV1RCC2_9ROSI</name>